<proteinExistence type="predicted"/>
<organism evidence="1 2">
    <name type="scientific">Colwellia marinimaniae</name>
    <dbReference type="NCBI Taxonomy" id="1513592"/>
    <lineage>
        <taxon>Bacteria</taxon>
        <taxon>Pseudomonadati</taxon>
        <taxon>Pseudomonadota</taxon>
        <taxon>Gammaproteobacteria</taxon>
        <taxon>Alteromonadales</taxon>
        <taxon>Colwelliaceae</taxon>
        <taxon>Colwellia</taxon>
    </lineage>
</organism>
<keyword evidence="2" id="KW-1185">Reference proteome</keyword>
<evidence type="ECO:0008006" key="3">
    <source>
        <dbReference type="Google" id="ProtNLM"/>
    </source>
</evidence>
<sequence length="406" mass="47171">MDKLTKGEVGELLVSNFVDKSLSKIFSFPSPKTKNNVEVADVLIWLNRTVFLIEVKTRDNSLSTASIESWSHSKIKDASKQISNNAKRIKANEQIFLKNEYYQAQLDCESVSQIVGLIILVYEEENSNVNPSKYSPDIYSNEIPIHVISWKDLEVMIEEIKTVPDLNYYLQDRFHYLKISDIPLDQELNVLSYYKTKENNFPTFTTDFSGSSFYQNYQDIMKEKIKIRNIHNENSVWIEKIEELFLSQRKLMVGIPLGLLFAWELGVLSERERAYYGEKISEVQQWFINGNTERYFSYQSQNTGNWLLFHFTQLDEKRGYKSLEQLTKQKAIKEIELNSFEYGIYSIGFRVSDVHPYPIIGSNGAIVMSMDAVEGKYSSKDIEEAYEKHGKKTSVPIKIEEFPTKS</sequence>
<name>A0ABQ0N0A7_9GAMM</name>
<evidence type="ECO:0000313" key="2">
    <source>
        <dbReference type="Proteomes" id="UP000197068"/>
    </source>
</evidence>
<protein>
    <recommendedName>
        <fullName evidence="3">NERD domain-containing protein</fullName>
    </recommendedName>
</protein>
<accession>A0ABQ0N0A7</accession>
<evidence type="ECO:0000313" key="1">
    <source>
        <dbReference type="EMBL" id="GAW97989.1"/>
    </source>
</evidence>
<dbReference type="EMBL" id="BDQM01000069">
    <property type="protein sequence ID" value="GAW97989.1"/>
    <property type="molecule type" value="Genomic_DNA"/>
</dbReference>
<gene>
    <name evidence="1" type="ORF">MTCD1_03647</name>
</gene>
<dbReference type="Proteomes" id="UP000197068">
    <property type="component" value="Unassembled WGS sequence"/>
</dbReference>
<comment type="caution">
    <text evidence="1">The sequence shown here is derived from an EMBL/GenBank/DDBJ whole genome shotgun (WGS) entry which is preliminary data.</text>
</comment>
<reference evidence="1 2" key="1">
    <citation type="submission" date="2017-06" db="EMBL/GenBank/DDBJ databases">
        <title>Whole Genome Sequences of Colwellia marinimaniae MTCD1.</title>
        <authorList>
            <person name="Kusumoto H."/>
            <person name="Inoue M."/>
            <person name="Tanikawa K."/>
            <person name="Maeji H."/>
            <person name="Cameron J.H."/>
            <person name="Bartlett D.H."/>
        </authorList>
    </citation>
    <scope>NUCLEOTIDE SEQUENCE [LARGE SCALE GENOMIC DNA]</scope>
    <source>
        <strain evidence="1 2">MTCD1</strain>
    </source>
</reference>
<dbReference type="RefSeq" id="WP_057180661.1">
    <property type="nucleotide sequence ID" value="NZ_BDQM01000069.1"/>
</dbReference>